<evidence type="ECO:0000313" key="2">
    <source>
        <dbReference type="Proteomes" id="UP000478052"/>
    </source>
</evidence>
<proteinExistence type="predicted"/>
<keyword evidence="2" id="KW-1185">Reference proteome</keyword>
<comment type="caution">
    <text evidence="1">The sequence shown here is derived from an EMBL/GenBank/DDBJ whole genome shotgun (WGS) entry which is preliminary data.</text>
</comment>
<sequence>ILGFFKRELKMPGCAAINCSNSATKGFLMKHFPKDKVHFGEAMWEKTREDGSRRLKNDAVPTIFSFTKEKNKKKTPCA</sequence>
<dbReference type="AlphaFoldDB" id="A0A6G0VTV4"/>
<name>A0A6G0VTV4_APHCR</name>
<dbReference type="EMBL" id="VUJU01012957">
    <property type="protein sequence ID" value="KAF0706301.1"/>
    <property type="molecule type" value="Genomic_DNA"/>
</dbReference>
<dbReference type="Proteomes" id="UP000478052">
    <property type="component" value="Unassembled WGS sequence"/>
</dbReference>
<accession>A0A6G0VTV4</accession>
<evidence type="ECO:0000313" key="1">
    <source>
        <dbReference type="EMBL" id="KAF0706301.1"/>
    </source>
</evidence>
<organism evidence="1 2">
    <name type="scientific">Aphis craccivora</name>
    <name type="common">Cowpea aphid</name>
    <dbReference type="NCBI Taxonomy" id="307492"/>
    <lineage>
        <taxon>Eukaryota</taxon>
        <taxon>Metazoa</taxon>
        <taxon>Ecdysozoa</taxon>
        <taxon>Arthropoda</taxon>
        <taxon>Hexapoda</taxon>
        <taxon>Insecta</taxon>
        <taxon>Pterygota</taxon>
        <taxon>Neoptera</taxon>
        <taxon>Paraneoptera</taxon>
        <taxon>Hemiptera</taxon>
        <taxon>Sternorrhyncha</taxon>
        <taxon>Aphidomorpha</taxon>
        <taxon>Aphidoidea</taxon>
        <taxon>Aphididae</taxon>
        <taxon>Aphidini</taxon>
        <taxon>Aphis</taxon>
        <taxon>Aphis</taxon>
    </lineage>
</organism>
<protein>
    <submittedName>
        <fullName evidence="1">THAP domain-containing protein 1-like isoform X2</fullName>
    </submittedName>
</protein>
<gene>
    <name evidence="1" type="ORF">FWK35_00026140</name>
</gene>
<dbReference type="OrthoDB" id="6606072at2759"/>
<feature type="non-terminal residue" evidence="1">
    <location>
        <position position="1"/>
    </location>
</feature>
<reference evidence="1 2" key="1">
    <citation type="submission" date="2019-08" db="EMBL/GenBank/DDBJ databases">
        <title>Whole genome of Aphis craccivora.</title>
        <authorList>
            <person name="Voronova N.V."/>
            <person name="Shulinski R.S."/>
            <person name="Bandarenka Y.V."/>
            <person name="Zhorov D.G."/>
            <person name="Warner D."/>
        </authorList>
    </citation>
    <scope>NUCLEOTIDE SEQUENCE [LARGE SCALE GENOMIC DNA]</scope>
    <source>
        <strain evidence="1">180601</strain>
        <tissue evidence="1">Whole Body</tissue>
    </source>
</reference>